<comment type="caution">
    <text evidence="2">The sequence shown here is derived from an EMBL/GenBank/DDBJ whole genome shotgun (WGS) entry which is preliminary data.</text>
</comment>
<reference evidence="2" key="2">
    <citation type="journal article" date="2021" name="PeerJ">
        <title>Extensive microbial diversity within the chicken gut microbiome revealed by metagenomics and culture.</title>
        <authorList>
            <person name="Gilroy R."/>
            <person name="Ravi A."/>
            <person name="Getino M."/>
            <person name="Pursley I."/>
            <person name="Horton D.L."/>
            <person name="Alikhan N.F."/>
            <person name="Baker D."/>
            <person name="Gharbi K."/>
            <person name="Hall N."/>
            <person name="Watson M."/>
            <person name="Adriaenssens E.M."/>
            <person name="Foster-Nyarko E."/>
            <person name="Jarju S."/>
            <person name="Secka A."/>
            <person name="Antonio M."/>
            <person name="Oren A."/>
            <person name="Chaudhuri R.R."/>
            <person name="La Ragione R."/>
            <person name="Hildebrand F."/>
            <person name="Pallen M.J."/>
        </authorList>
    </citation>
    <scope>NUCLEOTIDE SEQUENCE</scope>
    <source>
        <strain evidence="2">14700</strain>
    </source>
</reference>
<accession>A0A9D9IBF4</accession>
<evidence type="ECO:0008006" key="4">
    <source>
        <dbReference type="Google" id="ProtNLM"/>
    </source>
</evidence>
<dbReference type="AlphaFoldDB" id="A0A9D9IBF4"/>
<protein>
    <recommendedName>
        <fullName evidence="4">Outer membrane protein beta-barrel domain-containing protein</fullName>
    </recommendedName>
</protein>
<feature type="chain" id="PRO_5039720811" description="Outer membrane protein beta-barrel domain-containing protein" evidence="1">
    <location>
        <begin position="20"/>
        <end position="192"/>
    </location>
</feature>
<dbReference type="EMBL" id="JADIMF010000111">
    <property type="protein sequence ID" value="MBO8469514.1"/>
    <property type="molecule type" value="Genomic_DNA"/>
</dbReference>
<keyword evidence="1" id="KW-0732">Signal</keyword>
<gene>
    <name evidence="2" type="ORF">IAA72_07000</name>
</gene>
<feature type="signal peptide" evidence="1">
    <location>
        <begin position="1"/>
        <end position="19"/>
    </location>
</feature>
<evidence type="ECO:0000313" key="2">
    <source>
        <dbReference type="EMBL" id="MBO8469514.1"/>
    </source>
</evidence>
<organism evidence="2 3">
    <name type="scientific">Candidatus Ornithospirochaeta stercoravium</name>
    <dbReference type="NCBI Taxonomy" id="2840897"/>
    <lineage>
        <taxon>Bacteria</taxon>
        <taxon>Pseudomonadati</taxon>
        <taxon>Spirochaetota</taxon>
        <taxon>Spirochaetia</taxon>
        <taxon>Spirochaetales</taxon>
        <taxon>Spirochaetaceae</taxon>
        <taxon>Spirochaetaceae incertae sedis</taxon>
        <taxon>Candidatus Ornithospirochaeta</taxon>
    </lineage>
</organism>
<dbReference type="Proteomes" id="UP000810292">
    <property type="component" value="Unassembled WGS sequence"/>
</dbReference>
<name>A0A9D9IBF4_9SPIO</name>
<evidence type="ECO:0000313" key="3">
    <source>
        <dbReference type="Proteomes" id="UP000810292"/>
    </source>
</evidence>
<sequence length="192" mass="21173">MRRILIVFCFFFVSVPAFASIGKIGASFSPEFTIPYGKVDSAHGFTIMVDGSNTFEENGILGIEYGNGIKIPMNSKNTASQFLFKLGLFYKLKFTDMIGLDISGGFRERVWLQTSVDEDYYSMAVSASTDFYISAATDFTFFDAIGLSAGLMIAQPLVTMSLSDNSYDGGRFSVTGPTNIYISPFIGIYYVY</sequence>
<proteinExistence type="predicted"/>
<evidence type="ECO:0000256" key="1">
    <source>
        <dbReference type="SAM" id="SignalP"/>
    </source>
</evidence>
<reference evidence="2" key="1">
    <citation type="submission" date="2020-10" db="EMBL/GenBank/DDBJ databases">
        <authorList>
            <person name="Gilroy R."/>
        </authorList>
    </citation>
    <scope>NUCLEOTIDE SEQUENCE</scope>
    <source>
        <strain evidence="2">14700</strain>
    </source>
</reference>